<dbReference type="PANTHER" id="PTHR11258">
    <property type="entry name" value="2-5 OLIGOADENYLATE SYNTHETASE"/>
    <property type="match status" value="1"/>
</dbReference>
<dbReference type="PANTHER" id="PTHR11258:SF11">
    <property type="entry name" value="C2H2-TYPE DOMAIN-CONTAINING PROTEIN"/>
    <property type="match status" value="1"/>
</dbReference>
<dbReference type="InterPro" id="IPR002934">
    <property type="entry name" value="Polymerase_NTP_transf_dom"/>
</dbReference>
<evidence type="ECO:0000313" key="4">
    <source>
        <dbReference type="EMBL" id="CAC5370881.1"/>
    </source>
</evidence>
<evidence type="ECO:0000259" key="3">
    <source>
        <dbReference type="Pfam" id="PF10421"/>
    </source>
</evidence>
<dbReference type="InterPro" id="IPR006116">
    <property type="entry name" value="NT_2-5OAS_ClassI-CCAase"/>
</dbReference>
<dbReference type="PROSITE" id="PS50152">
    <property type="entry name" value="25A_SYNTH_3"/>
    <property type="match status" value="1"/>
</dbReference>
<dbReference type="EMBL" id="CACVKT020001740">
    <property type="protein sequence ID" value="CAC5370881.1"/>
    <property type="molecule type" value="Genomic_DNA"/>
</dbReference>
<sequence>MGRRVSWKYRMEHPAEFPFVCDLCKPANRRFKKLLSKESHDKMTSRHDIVSVQRRIQMSKINTTIDSQILPDENYRHECKAVIRRIGNILKNNVSLKYQPAEVITAGSTGKGTAIKGSSDVDIVFLLPEGTYNTVGSMLAEHTQILDDLQGTLRRSGYTVTGRSARALQLRVTCNEHGTGKTHCIDVDILPAANLEKYTRPEIFQKMRDCPVSERKFFTPSLTKIQRSFVKSDIPAQLKRLIQYVKHWKTTMMKVKNPPSSYCFELLAIHLWQQDGKPQTFKIENGLRRVMEKIADYQSIKVEFFEYYNYNMHQRHIGPHIIDPVNPYSNVLDVSNSDWSDVALNARKYLQQADMRNATSRFCD</sequence>
<dbReference type="OrthoDB" id="415134at2759"/>
<keyword evidence="5" id="KW-1185">Reference proteome</keyword>
<accession>A0A6J8ANA8</accession>
<keyword evidence="4" id="KW-0548">Nucleotidyltransferase</keyword>
<dbReference type="Proteomes" id="UP000507470">
    <property type="component" value="Unassembled WGS sequence"/>
</dbReference>
<dbReference type="GO" id="GO:0005829">
    <property type="term" value="C:cytosol"/>
    <property type="evidence" value="ECO:0007669"/>
    <property type="project" value="TreeGrafter"/>
</dbReference>
<dbReference type="Gene3D" id="3.30.460.10">
    <property type="entry name" value="Beta Polymerase, domain 2"/>
    <property type="match status" value="1"/>
</dbReference>
<dbReference type="EC" id="2.7.7.84" evidence="4"/>
<dbReference type="Gene3D" id="1.10.1410.20">
    <property type="entry name" value="2'-5'-oligoadenylate synthetase 1, domain 2"/>
    <property type="match status" value="1"/>
</dbReference>
<reference evidence="4 5" key="1">
    <citation type="submission" date="2020-06" db="EMBL/GenBank/DDBJ databases">
        <authorList>
            <person name="Li R."/>
            <person name="Bekaert M."/>
        </authorList>
    </citation>
    <scope>NUCLEOTIDE SEQUENCE [LARGE SCALE GENOMIC DNA]</scope>
    <source>
        <strain evidence="5">wild</strain>
    </source>
</reference>
<organism evidence="4 5">
    <name type="scientific">Mytilus coruscus</name>
    <name type="common">Sea mussel</name>
    <dbReference type="NCBI Taxonomy" id="42192"/>
    <lineage>
        <taxon>Eukaryota</taxon>
        <taxon>Metazoa</taxon>
        <taxon>Spiralia</taxon>
        <taxon>Lophotrochozoa</taxon>
        <taxon>Mollusca</taxon>
        <taxon>Bivalvia</taxon>
        <taxon>Autobranchia</taxon>
        <taxon>Pteriomorphia</taxon>
        <taxon>Mytilida</taxon>
        <taxon>Mytiloidea</taxon>
        <taxon>Mytilidae</taxon>
        <taxon>Mytilinae</taxon>
        <taxon>Mytilus</taxon>
    </lineage>
</organism>
<dbReference type="InterPro" id="IPR043519">
    <property type="entry name" value="NT_sf"/>
</dbReference>
<dbReference type="GO" id="GO:0003725">
    <property type="term" value="F:double-stranded RNA binding"/>
    <property type="evidence" value="ECO:0007669"/>
    <property type="project" value="TreeGrafter"/>
</dbReference>
<dbReference type="GO" id="GO:0016020">
    <property type="term" value="C:membrane"/>
    <property type="evidence" value="ECO:0007669"/>
    <property type="project" value="TreeGrafter"/>
</dbReference>
<dbReference type="CDD" id="cd05400">
    <property type="entry name" value="NT_2-5OAS_ClassI-CCAase"/>
    <property type="match status" value="1"/>
</dbReference>
<protein>
    <submittedName>
        <fullName evidence="4">OAS</fullName>
        <ecNumber evidence="4">2.7.7.84</ecNumber>
    </submittedName>
</protein>
<dbReference type="GO" id="GO:0005654">
    <property type="term" value="C:nucleoplasm"/>
    <property type="evidence" value="ECO:0007669"/>
    <property type="project" value="TreeGrafter"/>
</dbReference>
<dbReference type="Pfam" id="PF01909">
    <property type="entry name" value="NTP_transf_2"/>
    <property type="match status" value="1"/>
</dbReference>
<dbReference type="SUPFAM" id="SSF81301">
    <property type="entry name" value="Nucleotidyltransferase"/>
    <property type="match status" value="1"/>
</dbReference>
<feature type="domain" description="2'-5'-oligoadenylate synthetase 1" evidence="3">
    <location>
        <begin position="201"/>
        <end position="359"/>
    </location>
</feature>
<evidence type="ECO:0000259" key="2">
    <source>
        <dbReference type="Pfam" id="PF01909"/>
    </source>
</evidence>
<keyword evidence="4" id="KW-0808">Transferase</keyword>
<evidence type="ECO:0000313" key="5">
    <source>
        <dbReference type="Proteomes" id="UP000507470"/>
    </source>
</evidence>
<comment type="similarity">
    <text evidence="1">Belongs to the 2-5A synthase family.</text>
</comment>
<evidence type="ECO:0000256" key="1">
    <source>
        <dbReference type="ARBA" id="ARBA00009526"/>
    </source>
</evidence>
<name>A0A6J8ANA8_MYTCO</name>
<dbReference type="Pfam" id="PF10421">
    <property type="entry name" value="OAS1_C"/>
    <property type="match status" value="1"/>
</dbReference>
<dbReference type="AlphaFoldDB" id="A0A6J8ANA8"/>
<dbReference type="InterPro" id="IPR018952">
    <property type="entry name" value="2-5-oligoAdlate_synth_1_dom2/C"/>
</dbReference>
<dbReference type="SUPFAM" id="SSF81631">
    <property type="entry name" value="PAP/OAS1 substrate-binding domain"/>
    <property type="match status" value="1"/>
</dbReference>
<dbReference type="GO" id="GO:0001730">
    <property type="term" value="F:2'-5'-oligoadenylate synthetase activity"/>
    <property type="evidence" value="ECO:0007669"/>
    <property type="project" value="UniProtKB-EC"/>
</dbReference>
<gene>
    <name evidence="4" type="ORF">MCOR_9536</name>
</gene>
<feature type="domain" description="Polymerase nucleotidyl transferase" evidence="2">
    <location>
        <begin position="90"/>
        <end position="165"/>
    </location>
</feature>
<proteinExistence type="inferred from homology"/>